<feature type="chain" id="PRO_5035272283" description="C2 domain-containing protein" evidence="1">
    <location>
        <begin position="19"/>
        <end position="141"/>
    </location>
</feature>
<evidence type="ECO:0000313" key="3">
    <source>
        <dbReference type="EMBL" id="CAG7832536.1"/>
    </source>
</evidence>
<feature type="domain" description="C2" evidence="2">
    <location>
        <begin position="4"/>
        <end position="130"/>
    </location>
</feature>
<evidence type="ECO:0000259" key="2">
    <source>
        <dbReference type="PROSITE" id="PS50004"/>
    </source>
</evidence>
<dbReference type="PANTHER" id="PTHR47800:SF5">
    <property type="entry name" value="FER-1-LIKE PROTEIN 6"/>
    <property type="match status" value="1"/>
</dbReference>
<sequence>MFKTLFIVAVVAVYAAQAQQIQKQRLRFKLSARGLPDKDDLGTSDPYVILYYTEGTNTKEHKFGRSATITDNENPIWGDIFEFNYDRSKGQRWHFQIWDHDNFREDDKVGSAWVIVDDYVDRGQTADVNLHKKGFLTIQKF</sequence>
<dbReference type="Pfam" id="PF00168">
    <property type="entry name" value="C2"/>
    <property type="match status" value="1"/>
</dbReference>
<dbReference type="GO" id="GO:0010628">
    <property type="term" value="P:positive regulation of gene expression"/>
    <property type="evidence" value="ECO:0007669"/>
    <property type="project" value="TreeGrafter"/>
</dbReference>
<dbReference type="PANTHER" id="PTHR47800">
    <property type="entry name" value="C2 DOMAIN-CONTAINING PROTEIN"/>
    <property type="match status" value="1"/>
</dbReference>
<accession>A0A8J2M3C2</accession>
<dbReference type="EMBL" id="CAJVCH010565546">
    <property type="protein sequence ID" value="CAG7832536.1"/>
    <property type="molecule type" value="Genomic_DNA"/>
</dbReference>
<protein>
    <recommendedName>
        <fullName evidence="2">C2 domain-containing protein</fullName>
    </recommendedName>
</protein>
<dbReference type="InterPro" id="IPR000008">
    <property type="entry name" value="C2_dom"/>
</dbReference>
<proteinExistence type="predicted"/>
<reference evidence="3" key="1">
    <citation type="submission" date="2021-06" db="EMBL/GenBank/DDBJ databases">
        <authorList>
            <person name="Hodson N. C."/>
            <person name="Mongue J. A."/>
            <person name="Jaron S. K."/>
        </authorList>
    </citation>
    <scope>NUCLEOTIDE SEQUENCE</scope>
</reference>
<name>A0A8J2M3C2_9HEXA</name>
<dbReference type="AlphaFoldDB" id="A0A8J2M3C2"/>
<dbReference type="Proteomes" id="UP000708208">
    <property type="component" value="Unassembled WGS sequence"/>
</dbReference>
<organism evidence="3 4">
    <name type="scientific">Allacma fusca</name>
    <dbReference type="NCBI Taxonomy" id="39272"/>
    <lineage>
        <taxon>Eukaryota</taxon>
        <taxon>Metazoa</taxon>
        <taxon>Ecdysozoa</taxon>
        <taxon>Arthropoda</taxon>
        <taxon>Hexapoda</taxon>
        <taxon>Collembola</taxon>
        <taxon>Symphypleona</taxon>
        <taxon>Sminthuridae</taxon>
        <taxon>Allacma</taxon>
    </lineage>
</organism>
<dbReference type="PROSITE" id="PS50004">
    <property type="entry name" value="C2"/>
    <property type="match status" value="1"/>
</dbReference>
<feature type="signal peptide" evidence="1">
    <location>
        <begin position="1"/>
        <end position="18"/>
    </location>
</feature>
<gene>
    <name evidence="3" type="ORF">AFUS01_LOCUS42216</name>
</gene>
<dbReference type="CDD" id="cd00030">
    <property type="entry name" value="C2"/>
    <property type="match status" value="1"/>
</dbReference>
<evidence type="ECO:0000313" key="4">
    <source>
        <dbReference type="Proteomes" id="UP000708208"/>
    </source>
</evidence>
<dbReference type="SMART" id="SM00239">
    <property type="entry name" value="C2"/>
    <property type="match status" value="1"/>
</dbReference>
<dbReference type="OrthoDB" id="270970at2759"/>
<keyword evidence="1" id="KW-0732">Signal</keyword>
<keyword evidence="4" id="KW-1185">Reference proteome</keyword>
<evidence type="ECO:0000256" key="1">
    <source>
        <dbReference type="SAM" id="SignalP"/>
    </source>
</evidence>
<comment type="caution">
    <text evidence="3">The sequence shown here is derived from an EMBL/GenBank/DDBJ whole genome shotgun (WGS) entry which is preliminary data.</text>
</comment>